<comment type="caution">
    <text evidence="2">The sequence shown here is derived from an EMBL/GenBank/DDBJ whole genome shotgun (WGS) entry which is preliminary data.</text>
</comment>
<sequence length="204" mass="23929">MNKNILEKDKEIFFNLAGIPESLKPAYELCIKSYHHWKEGRVLDTISLLEEALEIFQKNNAYKEMANILDFLGDLYSMRGNLEKALRSYKACLDICEDFEDEFSTAIVAEKIVQIYREKRDYEKMIPYLYRILEIAEKYRDAHRAARAMVGIGDVHRNKKEYQTAKEAYEIALKIYRGLGAKELAEIVENALKELEEEIKLNFK</sequence>
<dbReference type="Pfam" id="PF13424">
    <property type="entry name" value="TPR_12"/>
    <property type="match status" value="2"/>
</dbReference>
<evidence type="ECO:0000256" key="1">
    <source>
        <dbReference type="PROSITE-ProRule" id="PRU00339"/>
    </source>
</evidence>
<organism evidence="2 3">
    <name type="scientific">Candidatus Thermodesulfobacterium syntrophicum</name>
    <dbReference type="NCBI Taxonomy" id="3060442"/>
    <lineage>
        <taxon>Bacteria</taxon>
        <taxon>Pseudomonadati</taxon>
        <taxon>Thermodesulfobacteriota</taxon>
        <taxon>Thermodesulfobacteria</taxon>
        <taxon>Thermodesulfobacteriales</taxon>
        <taxon>Thermodesulfobacteriaceae</taxon>
        <taxon>Thermodesulfobacterium</taxon>
    </lineage>
</organism>
<dbReference type="InterPro" id="IPR011990">
    <property type="entry name" value="TPR-like_helical_dom_sf"/>
</dbReference>
<dbReference type="Proteomes" id="UP001144110">
    <property type="component" value="Unassembled WGS sequence"/>
</dbReference>
<protein>
    <submittedName>
        <fullName evidence="2">Tetratricopeptide repeat</fullName>
    </submittedName>
</protein>
<dbReference type="PANTHER" id="PTHR10098">
    <property type="entry name" value="RAPSYN-RELATED"/>
    <property type="match status" value="1"/>
</dbReference>
<gene>
    <name evidence="2" type="ORF">OD816_000368</name>
</gene>
<evidence type="ECO:0000313" key="2">
    <source>
        <dbReference type="EMBL" id="MDF2953123.1"/>
    </source>
</evidence>
<dbReference type="PANTHER" id="PTHR10098:SF108">
    <property type="entry name" value="TETRATRICOPEPTIDE REPEAT PROTEIN 28"/>
    <property type="match status" value="1"/>
</dbReference>
<dbReference type="SUPFAM" id="SSF48452">
    <property type="entry name" value="TPR-like"/>
    <property type="match status" value="1"/>
</dbReference>
<dbReference type="InterPro" id="IPR019734">
    <property type="entry name" value="TPR_rpt"/>
</dbReference>
<evidence type="ECO:0000313" key="3">
    <source>
        <dbReference type="Proteomes" id="UP001144110"/>
    </source>
</evidence>
<reference evidence="2" key="1">
    <citation type="submission" date="2022-11" db="EMBL/GenBank/DDBJ databases">
        <title>Candidatus Alkanophaga archaea from heated hydrothermal vent sediment oxidize petroleum alkanes.</title>
        <authorList>
            <person name="Zehnle H."/>
            <person name="Laso-Perez R."/>
            <person name="Lipp J."/>
            <person name="Teske A."/>
            <person name="Wegener G."/>
        </authorList>
    </citation>
    <scope>NUCLEOTIDE SEQUENCE</scope>
    <source>
        <strain evidence="2">MCA70</strain>
    </source>
</reference>
<dbReference type="EMBL" id="JAPHEG010000001">
    <property type="protein sequence ID" value="MDF2953123.1"/>
    <property type="molecule type" value="Genomic_DNA"/>
</dbReference>
<dbReference type="PROSITE" id="PS50005">
    <property type="entry name" value="TPR"/>
    <property type="match status" value="1"/>
</dbReference>
<keyword evidence="1" id="KW-0802">TPR repeat</keyword>
<proteinExistence type="predicted"/>
<dbReference type="AlphaFoldDB" id="A0AAE3P3B2"/>
<dbReference type="Gene3D" id="1.25.40.10">
    <property type="entry name" value="Tetratricopeptide repeat domain"/>
    <property type="match status" value="1"/>
</dbReference>
<accession>A0AAE3P3B2</accession>
<feature type="repeat" description="TPR" evidence="1">
    <location>
        <begin position="66"/>
        <end position="99"/>
    </location>
</feature>
<dbReference type="SMART" id="SM00028">
    <property type="entry name" value="TPR"/>
    <property type="match status" value="4"/>
</dbReference>
<name>A0AAE3P3B2_9BACT</name>